<dbReference type="InterPro" id="IPR000601">
    <property type="entry name" value="PKD_dom"/>
</dbReference>
<evidence type="ECO:0000313" key="3">
    <source>
        <dbReference type="EMBL" id="MBQ0909095.1"/>
    </source>
</evidence>
<evidence type="ECO:0000256" key="1">
    <source>
        <dbReference type="SAM" id="SignalP"/>
    </source>
</evidence>
<comment type="caution">
    <text evidence="3">The sequence shown here is derived from an EMBL/GenBank/DDBJ whole genome shotgun (WGS) entry which is preliminary data.</text>
</comment>
<protein>
    <submittedName>
        <fullName evidence="3">Serine hydrolase</fullName>
    </submittedName>
</protein>
<reference evidence="3 4" key="1">
    <citation type="submission" date="2021-04" db="EMBL/GenBank/DDBJ databases">
        <title>Description of novel Flavobacterium sp. F-328.</title>
        <authorList>
            <person name="Saticioglu I.B."/>
        </authorList>
    </citation>
    <scope>NUCLEOTIDE SEQUENCE [LARGE SCALE GENOMIC DNA]</scope>
    <source>
        <strain evidence="3 4">F-328</strain>
    </source>
</reference>
<dbReference type="InterPro" id="IPR001466">
    <property type="entry name" value="Beta-lactam-related"/>
</dbReference>
<name>A0ABS5D552_9FLAO</name>
<dbReference type="PROSITE" id="PS50093">
    <property type="entry name" value="PKD"/>
    <property type="match status" value="3"/>
</dbReference>
<sequence length="2030" mass="216374">MKKIFYIFSLFILTVNSISAQKVCCPDFKLVSPMGECYNKPSHPVGGTNGDYCQSRISGCKHTKETFGIFPKKVGYNYTWTVTGGTIASGTGNVKDITWGNGNLGTITVVISNQNGTCTQTITEKVCLIDAPIANFSFNPNSPVCANQVVQFTDTSTDAKSWNWDFGDGTSSTQVNPTHSYTTPGTYTITLTVSNLVVSSNQGSDRPCGCTDTITKTITVGAAGIQIIPDCKQMLCKGDKASYSTASPCSNYSWSVTGGHIEGSSTSETVNVIWDGTYPATVNMTGTCIGKCGNSSTLSVPVLYPTMPIQGDVIVCPSGFSTYSLPSMPGTNYTWTISGGGFISGNNADTSVINVDWGNAVGDYTITCNYSNSITKCNGTATIKVQVLPRFKISGNANGCEKTAFSYTANGPANWTITPSSGTSPSTFSNVTSISGTWTTAGSYTINATPVTPTNFCNYPDAMVVTVLPIPILGAITGPTTICPGKPYVYNITSNRPGGTFNWTVNGGTYTTSGSNNNSATVTWNATGPYSLAVNQTVASCSAANNQILNVNAFAKPTITGSLTSCMDNTLTYTTSTLAPAGDYTWSLSNALGTIVSGQGTNTVQIAWHGSLNPPNTCILKLETCGGTDQITVTIITAPPVVISKTGTLCSTSGITLSSSITGTSYVWELDNVVKPTLNTQNVTITDPGTYTVSITGTSGCVSKGSIVIPKENTGFTANIGATNKTYWLCTETVNTNLVATPMPAGSYCYKWFQGGVSGIGTPVGTNSPNYTATSVGYYWCEVSICNTSCKVITDRISIRKENCSTGGSCNPNYNPDFTINTNCNPFSFSTTNVPYSGGSAYWYFGDGVETSGSNVTHQYKGIGTYSVCARFGNGTYCQKDICKTVTVNLAANFTAAVNCNKVTFTNLSQVQSPSTITSYSWSFPGGSPATSSAVNPGVITYATGGSHTATLKITGSDGCKVEYSETFKTTAIPASMNLPSSICANSIVPFSTPGSDPDLSYSWNFGDGFISNLQTTNHTYAASGPQTVMLTVTHKNGCSTILTQNITVLPAITASIGGDKKVCPGGSITLSTTTSFTTYQWYKDGSPIAGATSATYNATQEGSYYVLVGNGTGGGCTAFSNKSTISFNPLPIAKIIAKKTQCISDSPIQIYNSTSQTGATYTWSVTGPAPLTLANSAYPTATATVPGEYNFELTVTSADGCIAKDAICVTLVQSPTITITAPTGQLCEGKSHTFTAVAASNTNPNDYTIKWSNGMIGNTMTTGVAGSYTATIINAAGCTATAFAGTIESLPDVSLFPKGCQTACWTDTINFPLPKPATGAYTVTWYDNDGTAVANVGTGLSLALSTLQPGIHHLYATVSVGGGCVATTAVLDLNIKDCTLLPECDSCKDLLSTSKAESETNFVNSSTAQITNETITFTILKPVKEVRISLADMKYYWKDPACADCKIQMIERGCIFATNANQALGTLVADSATASNVISGAVSNKCPEELIWSGGTALQPGTYTITFQLSLPKPPTKNCVLVLEKACFHLTLIDEDCKKCETIICKKDTITDPNCACNTGNTWSNLFLTPSTPGIAKPRKQIICGDTMTDIKSDFAYTLSGVYNCKGSGCASTKNEITVYNQVNEIIYTRVATTLYETIIFPEKGIYSVTLTANCGDKKCTCSFRINVNSGIVVETGGGGTGTGTEVSDIPNNPTPLDKPIEEILKQTLPPDFNGQILVSQNDKTLFEKNYSFKDNVTSHTAFDLASITKTFTAMAILKLMENGKLKIDDPVVQYIPEFPIPEITLKMLLSHKSGLEDYLKFIDESDWDKRKNLTNADLLQFIVKNKSKVIINKPGKIFDYSNTNYALLALIIEQISNQPYKDYLANTFFKPLQMSDTYMMGLDNHAKATKSYYRNGKVYSLRYLDLVYGDKNVYSTVQDLKKWDKALRDGKMFKKTTLDLAYAPTSALAPYASNYGLGWKKIITTSGKEVLYHTGWWAGNRSLLIRLPKESVMIAVVSNNNYSNISEIKKLCDLFGDYQLSNKKIDNF</sequence>
<dbReference type="Pfam" id="PF19408">
    <property type="entry name" value="PKD_6"/>
    <property type="match status" value="2"/>
</dbReference>
<keyword evidence="4" id="KW-1185">Reference proteome</keyword>
<dbReference type="SUPFAM" id="SSF49299">
    <property type="entry name" value="PKD domain"/>
    <property type="match status" value="5"/>
</dbReference>
<feature type="domain" description="PKD" evidence="2">
    <location>
        <begin position="972"/>
        <end position="1049"/>
    </location>
</feature>
<dbReference type="InterPro" id="IPR013783">
    <property type="entry name" value="Ig-like_fold"/>
</dbReference>
<organism evidence="3 4">
    <name type="scientific">Flavobacterium erciyesense</name>
    <dbReference type="NCBI Taxonomy" id="2825842"/>
    <lineage>
        <taxon>Bacteria</taxon>
        <taxon>Pseudomonadati</taxon>
        <taxon>Bacteroidota</taxon>
        <taxon>Flavobacteriia</taxon>
        <taxon>Flavobacteriales</taxon>
        <taxon>Flavobacteriaceae</taxon>
        <taxon>Flavobacterium</taxon>
    </lineage>
</organism>
<evidence type="ECO:0000259" key="2">
    <source>
        <dbReference type="PROSITE" id="PS50093"/>
    </source>
</evidence>
<dbReference type="Pfam" id="PF18911">
    <property type="entry name" value="PKD_4"/>
    <property type="match status" value="2"/>
</dbReference>
<dbReference type="Proteomes" id="UP000679008">
    <property type="component" value="Unassembled WGS sequence"/>
</dbReference>
<gene>
    <name evidence="3" type="ORF">KBJ98_10310</name>
</gene>
<feature type="domain" description="PKD" evidence="2">
    <location>
        <begin position="132"/>
        <end position="195"/>
    </location>
</feature>
<dbReference type="InterPro" id="IPR045829">
    <property type="entry name" value="PKD_6"/>
</dbReference>
<feature type="domain" description="PKD" evidence="2">
    <location>
        <begin position="843"/>
        <end position="868"/>
    </location>
</feature>
<dbReference type="CDD" id="cd00146">
    <property type="entry name" value="PKD"/>
    <property type="match status" value="3"/>
</dbReference>
<evidence type="ECO:0000313" key="4">
    <source>
        <dbReference type="Proteomes" id="UP000679008"/>
    </source>
</evidence>
<proteinExistence type="predicted"/>
<dbReference type="InterPro" id="IPR050491">
    <property type="entry name" value="AmpC-like"/>
</dbReference>
<dbReference type="GO" id="GO:0016787">
    <property type="term" value="F:hydrolase activity"/>
    <property type="evidence" value="ECO:0007669"/>
    <property type="project" value="UniProtKB-KW"/>
</dbReference>
<dbReference type="PANTHER" id="PTHR46825:SF9">
    <property type="entry name" value="BETA-LACTAMASE-RELATED DOMAIN-CONTAINING PROTEIN"/>
    <property type="match status" value="1"/>
</dbReference>
<keyword evidence="3" id="KW-0378">Hydrolase</keyword>
<dbReference type="InterPro" id="IPR035986">
    <property type="entry name" value="PKD_dom_sf"/>
</dbReference>
<keyword evidence="1" id="KW-0732">Signal</keyword>
<dbReference type="RefSeq" id="WP_210790402.1">
    <property type="nucleotide sequence ID" value="NZ_JAGPXB010000009.1"/>
</dbReference>
<dbReference type="SUPFAM" id="SSF56601">
    <property type="entry name" value="beta-lactamase/transpeptidase-like"/>
    <property type="match status" value="1"/>
</dbReference>
<dbReference type="InterPro" id="IPR012338">
    <property type="entry name" value="Beta-lactam/transpept-like"/>
</dbReference>
<dbReference type="Pfam" id="PF00144">
    <property type="entry name" value="Beta-lactamase"/>
    <property type="match status" value="1"/>
</dbReference>
<accession>A0ABS5D552</accession>
<feature type="chain" id="PRO_5046464765" evidence="1">
    <location>
        <begin position="21"/>
        <end position="2030"/>
    </location>
</feature>
<feature type="signal peptide" evidence="1">
    <location>
        <begin position="1"/>
        <end position="20"/>
    </location>
</feature>
<dbReference type="EMBL" id="JAGPXB010000009">
    <property type="protein sequence ID" value="MBQ0909095.1"/>
    <property type="molecule type" value="Genomic_DNA"/>
</dbReference>
<dbReference type="PANTHER" id="PTHR46825">
    <property type="entry name" value="D-ALANYL-D-ALANINE-CARBOXYPEPTIDASE/ENDOPEPTIDASE AMPH"/>
    <property type="match status" value="1"/>
</dbReference>
<dbReference type="Gene3D" id="3.40.710.10">
    <property type="entry name" value="DD-peptidase/beta-lactamase superfamily"/>
    <property type="match status" value="1"/>
</dbReference>
<dbReference type="SMART" id="SM00089">
    <property type="entry name" value="PKD"/>
    <property type="match status" value="6"/>
</dbReference>
<dbReference type="Gene3D" id="2.60.40.10">
    <property type="entry name" value="Immunoglobulins"/>
    <property type="match status" value="7"/>
</dbReference>
<dbReference type="InterPro" id="IPR022409">
    <property type="entry name" value="PKD/Chitinase_dom"/>
</dbReference>